<keyword evidence="4" id="KW-0547">Nucleotide-binding</keyword>
<dbReference type="FunFam" id="3.40.50.300:FF:000002">
    <property type="entry name" value="ATP synthase subunit alpha"/>
    <property type="match status" value="1"/>
</dbReference>
<comment type="subcellular location">
    <subcellularLocation>
        <location evidence="1">Membrane</location>
    </subcellularLocation>
</comment>
<gene>
    <name evidence="14" type="ORF">MNB_ARC-1_993</name>
</gene>
<name>A0A3B1E5A5_9ZZZZ</name>
<dbReference type="GO" id="GO:0016787">
    <property type="term" value="F:hydrolase activity"/>
    <property type="evidence" value="ECO:0007669"/>
    <property type="project" value="UniProtKB-KW"/>
</dbReference>
<dbReference type="InterPro" id="IPR038376">
    <property type="entry name" value="ATP_synth_asu_C_sf"/>
</dbReference>
<dbReference type="Pfam" id="PF02874">
    <property type="entry name" value="ATP-synt_ab_N"/>
    <property type="match status" value="1"/>
</dbReference>
<dbReference type="EC" id="3.6.3.14" evidence="14"/>
<feature type="domain" description="ATPase F1/V1/A1 complex alpha/beta subunit N-terminal" evidence="13">
    <location>
        <begin position="28"/>
        <end position="94"/>
    </location>
</feature>
<feature type="domain" description="ATPase F1/V1/A1 complex alpha/beta subunit nucleotide-binding" evidence="11">
    <location>
        <begin position="151"/>
        <end position="366"/>
    </location>
</feature>
<proteinExistence type="inferred from homology"/>
<sequence length="506" mass="55322">MEAKIQPDEIMSIIQDKIENFELDIDISETGKVISAADGVVNVYGLTNVMFSEIVEFENGHKGMTINLSETSVGVVMLNSGSEIKEGDIVKRTGTLLDIGIGDAFLGRVINALGDPIDGKGQIESSQRVPIERKAPGIMDRKSVHEPLHTGIKVLDALVPIGRGQRELIIGDRQTGKTAIAIDAIINQKDQNCICIYVAIGQKESSVANVVRRLEEYGAMEYTIIVNASASQPAALQFLAPYAGVTLGEYFRDNGRHALIVYDDLSKHAVAYREMSLILRRPPGREAFPGDVFYVHSKLLERAAKMSDEHGAGSLTALPIIETLDGDVSAYIPTNVISITDGQIFLETSIFNAGIRPAINAGLSVSRVGGAAQVKATKQVAGNMRLDLAQFRELEAFSQFASDLDDATRAQLELGQRMVEVTKQPQYSPLPMEKQVCIIFAGSNGFLNDIATDDIVRFEEELYPFLESKHQSVLESIRNKKAMDETIKENLTSALNDFKNIFVSKS</sequence>
<dbReference type="NCBIfam" id="TIGR00962">
    <property type="entry name" value="atpA"/>
    <property type="match status" value="1"/>
</dbReference>
<dbReference type="SUPFAM" id="SSF47917">
    <property type="entry name" value="C-terminal domain of alpha and beta subunits of F1 ATP synthase"/>
    <property type="match status" value="1"/>
</dbReference>
<evidence type="ECO:0000256" key="8">
    <source>
        <dbReference type="ARBA" id="ARBA00023136"/>
    </source>
</evidence>
<dbReference type="GO" id="GO:0005524">
    <property type="term" value="F:ATP binding"/>
    <property type="evidence" value="ECO:0007669"/>
    <property type="project" value="UniProtKB-KW"/>
</dbReference>
<dbReference type="FunFam" id="1.20.150.20:FF:000001">
    <property type="entry name" value="ATP synthase subunit alpha"/>
    <property type="match status" value="1"/>
</dbReference>
<protein>
    <submittedName>
        <fullName evidence="14">ATP synthase alpha chain</fullName>
        <ecNumber evidence="14">3.6.3.14</ecNumber>
    </submittedName>
</protein>
<keyword evidence="5" id="KW-0067">ATP-binding</keyword>
<dbReference type="SUPFAM" id="SSF52540">
    <property type="entry name" value="P-loop containing nucleoside triphosphate hydrolases"/>
    <property type="match status" value="1"/>
</dbReference>
<organism evidence="14">
    <name type="scientific">hydrothermal vent metagenome</name>
    <dbReference type="NCBI Taxonomy" id="652676"/>
    <lineage>
        <taxon>unclassified sequences</taxon>
        <taxon>metagenomes</taxon>
        <taxon>ecological metagenomes</taxon>
    </lineage>
</organism>
<dbReference type="PIRSF" id="PIRSF039088">
    <property type="entry name" value="F_ATPase_subunit_alpha"/>
    <property type="match status" value="1"/>
</dbReference>
<dbReference type="InterPro" id="IPR005294">
    <property type="entry name" value="ATP_synth_F1_asu"/>
</dbReference>
<dbReference type="InterPro" id="IPR020003">
    <property type="entry name" value="ATPase_a/bsu_AS"/>
</dbReference>
<evidence type="ECO:0000256" key="5">
    <source>
        <dbReference type="ARBA" id="ARBA00022840"/>
    </source>
</evidence>
<dbReference type="Pfam" id="PF00306">
    <property type="entry name" value="ATP-synt_ab_C"/>
    <property type="match status" value="1"/>
</dbReference>
<keyword evidence="6" id="KW-1278">Translocase</keyword>
<evidence type="ECO:0000313" key="14">
    <source>
        <dbReference type="EMBL" id="VAY87730.1"/>
    </source>
</evidence>
<dbReference type="InterPro" id="IPR004100">
    <property type="entry name" value="ATPase_F1/V1/A1_a/bsu_N"/>
</dbReference>
<dbReference type="PROSITE" id="PS00152">
    <property type="entry name" value="ATPASE_ALPHA_BETA"/>
    <property type="match status" value="1"/>
</dbReference>
<dbReference type="HAMAP" id="MF_01346">
    <property type="entry name" value="ATP_synth_alpha_bact"/>
    <property type="match status" value="1"/>
</dbReference>
<dbReference type="NCBIfam" id="NF009884">
    <property type="entry name" value="PRK13343.1"/>
    <property type="match status" value="1"/>
</dbReference>
<dbReference type="InterPro" id="IPR000194">
    <property type="entry name" value="ATPase_F1/V1/A1_a/bsu_nucl-bd"/>
</dbReference>
<dbReference type="GO" id="GO:0043531">
    <property type="term" value="F:ADP binding"/>
    <property type="evidence" value="ECO:0007669"/>
    <property type="project" value="TreeGrafter"/>
</dbReference>
<evidence type="ECO:0000256" key="7">
    <source>
        <dbReference type="ARBA" id="ARBA00023065"/>
    </source>
</evidence>
<dbReference type="GO" id="GO:0046933">
    <property type="term" value="F:proton-transporting ATP synthase activity, rotational mechanism"/>
    <property type="evidence" value="ECO:0007669"/>
    <property type="project" value="InterPro"/>
</dbReference>
<dbReference type="CDD" id="cd18113">
    <property type="entry name" value="ATP-synt_F1_alpha_C"/>
    <property type="match status" value="1"/>
</dbReference>
<dbReference type="GO" id="GO:0045259">
    <property type="term" value="C:proton-transporting ATP synthase complex"/>
    <property type="evidence" value="ECO:0007669"/>
    <property type="project" value="UniProtKB-KW"/>
</dbReference>
<dbReference type="CDD" id="cd18116">
    <property type="entry name" value="ATP-synt_F1_alpha_N"/>
    <property type="match status" value="1"/>
</dbReference>
<dbReference type="EMBL" id="UOYO01000029">
    <property type="protein sequence ID" value="VAY87730.1"/>
    <property type="molecule type" value="Genomic_DNA"/>
</dbReference>
<evidence type="ECO:0000256" key="4">
    <source>
        <dbReference type="ARBA" id="ARBA00022741"/>
    </source>
</evidence>
<feature type="domain" description="ATP synthase alpha subunit C-terminal" evidence="12">
    <location>
        <begin position="373"/>
        <end position="498"/>
    </location>
</feature>
<keyword evidence="10" id="KW-0066">ATP synthesis</keyword>
<evidence type="ECO:0000259" key="11">
    <source>
        <dbReference type="Pfam" id="PF00006"/>
    </source>
</evidence>
<dbReference type="Pfam" id="PF00006">
    <property type="entry name" value="ATP-synt_ab"/>
    <property type="match status" value="1"/>
</dbReference>
<reference evidence="14" key="1">
    <citation type="submission" date="2018-10" db="EMBL/GenBank/DDBJ databases">
        <authorList>
            <person name="Aoki K."/>
        </authorList>
    </citation>
    <scope>NUCLEOTIDE SEQUENCE</scope>
</reference>
<dbReference type="InterPro" id="IPR033732">
    <property type="entry name" value="ATP_synth_F1_a_nt-bd_dom"/>
</dbReference>
<dbReference type="InterPro" id="IPR027417">
    <property type="entry name" value="P-loop_NTPase"/>
</dbReference>
<keyword evidence="8" id="KW-0472">Membrane</keyword>
<dbReference type="PANTHER" id="PTHR48082">
    <property type="entry name" value="ATP SYNTHASE SUBUNIT ALPHA, MITOCHONDRIAL"/>
    <property type="match status" value="1"/>
</dbReference>
<keyword evidence="7" id="KW-0406">Ion transport</keyword>
<evidence type="ECO:0000259" key="12">
    <source>
        <dbReference type="Pfam" id="PF00306"/>
    </source>
</evidence>
<keyword evidence="3" id="KW-0813">Transport</keyword>
<dbReference type="Gene3D" id="1.20.150.20">
    <property type="entry name" value="ATP synthase alpha/beta chain, C-terminal domain"/>
    <property type="match status" value="1"/>
</dbReference>
<dbReference type="CDD" id="cd01132">
    <property type="entry name" value="F1-ATPase_alpha_CD"/>
    <property type="match status" value="1"/>
</dbReference>
<evidence type="ECO:0000256" key="3">
    <source>
        <dbReference type="ARBA" id="ARBA00022448"/>
    </source>
</evidence>
<accession>A0A3B1E5A5</accession>
<evidence type="ECO:0000256" key="9">
    <source>
        <dbReference type="ARBA" id="ARBA00023196"/>
    </source>
</evidence>
<dbReference type="AlphaFoldDB" id="A0A3B1E5A5"/>
<dbReference type="InterPro" id="IPR036121">
    <property type="entry name" value="ATPase_F1/V1/A1_a/bsu_N_sf"/>
</dbReference>
<dbReference type="InterPro" id="IPR000793">
    <property type="entry name" value="ATP_synth_asu_C"/>
</dbReference>
<evidence type="ECO:0000256" key="1">
    <source>
        <dbReference type="ARBA" id="ARBA00004370"/>
    </source>
</evidence>
<dbReference type="SUPFAM" id="SSF50615">
    <property type="entry name" value="N-terminal domain of alpha and beta subunits of F1 ATP synthase"/>
    <property type="match status" value="1"/>
</dbReference>
<evidence type="ECO:0000259" key="13">
    <source>
        <dbReference type="Pfam" id="PF02874"/>
    </source>
</evidence>
<dbReference type="PANTHER" id="PTHR48082:SF2">
    <property type="entry name" value="ATP SYNTHASE SUBUNIT ALPHA, MITOCHONDRIAL"/>
    <property type="match status" value="1"/>
</dbReference>
<comment type="similarity">
    <text evidence="2">Belongs to the ATPase alpha/beta chains family.</text>
</comment>
<dbReference type="Gene3D" id="2.40.30.20">
    <property type="match status" value="1"/>
</dbReference>
<evidence type="ECO:0000256" key="10">
    <source>
        <dbReference type="ARBA" id="ARBA00023310"/>
    </source>
</evidence>
<evidence type="ECO:0000256" key="6">
    <source>
        <dbReference type="ARBA" id="ARBA00022967"/>
    </source>
</evidence>
<dbReference type="InterPro" id="IPR023366">
    <property type="entry name" value="ATP_synth_asu-like_sf"/>
</dbReference>
<dbReference type="Gene3D" id="3.40.50.300">
    <property type="entry name" value="P-loop containing nucleotide triphosphate hydrolases"/>
    <property type="match status" value="1"/>
</dbReference>
<evidence type="ECO:0000256" key="2">
    <source>
        <dbReference type="ARBA" id="ARBA00008936"/>
    </source>
</evidence>
<keyword evidence="9" id="KW-0139">CF(1)</keyword>
<keyword evidence="14" id="KW-0378">Hydrolase</keyword>